<dbReference type="Gene3D" id="3.90.650.10">
    <property type="entry name" value="PurM-like C-terminal domain"/>
    <property type="match status" value="1"/>
</dbReference>
<dbReference type="GO" id="GO:0016491">
    <property type="term" value="F:oxidoreductase activity"/>
    <property type="evidence" value="ECO:0007669"/>
    <property type="project" value="InterPro"/>
</dbReference>
<dbReference type="AlphaFoldDB" id="A0A840X1Z5"/>
<keyword evidence="1 9" id="KW-0808">Transferase</keyword>
<feature type="domain" description="PurM-like N-terminal" evidence="6">
    <location>
        <begin position="434"/>
        <end position="542"/>
    </location>
</feature>
<comment type="caution">
    <text evidence="9">The sequence shown here is derived from an EMBL/GenBank/DDBJ whole genome shotgun (WGS) entry which is preliminary data.</text>
</comment>
<dbReference type="InterPro" id="IPR017584">
    <property type="entry name" value="Pyridine_nucleo_diS_OxRdtase_N"/>
</dbReference>
<evidence type="ECO:0000256" key="5">
    <source>
        <dbReference type="ARBA" id="ARBA00023266"/>
    </source>
</evidence>
<dbReference type="InterPro" id="IPR036188">
    <property type="entry name" value="FAD/NAD-bd_sf"/>
</dbReference>
<protein>
    <submittedName>
        <fullName evidence="9">Selenide,water dikinase</fullName>
        <ecNumber evidence="9">2.7.9.3</ecNumber>
    </submittedName>
</protein>
<dbReference type="SUPFAM" id="SSF51905">
    <property type="entry name" value="FAD/NAD(P)-binding domain"/>
    <property type="match status" value="2"/>
</dbReference>
<evidence type="ECO:0000259" key="7">
    <source>
        <dbReference type="Pfam" id="PF02769"/>
    </source>
</evidence>
<evidence type="ECO:0000256" key="1">
    <source>
        <dbReference type="ARBA" id="ARBA00022679"/>
    </source>
</evidence>
<dbReference type="GO" id="GO:0005737">
    <property type="term" value="C:cytoplasm"/>
    <property type="evidence" value="ECO:0007669"/>
    <property type="project" value="TreeGrafter"/>
</dbReference>
<keyword evidence="4" id="KW-0067">ATP-binding</keyword>
<dbReference type="RefSeq" id="WP_184012774.1">
    <property type="nucleotide sequence ID" value="NZ_JACIJS010000009.1"/>
</dbReference>
<dbReference type="InterPro" id="IPR036676">
    <property type="entry name" value="PurM-like_C_sf"/>
</dbReference>
<dbReference type="PRINTS" id="PR00368">
    <property type="entry name" value="FADPNR"/>
</dbReference>
<dbReference type="Pfam" id="PF02769">
    <property type="entry name" value="AIRS_C"/>
    <property type="match status" value="1"/>
</dbReference>
<evidence type="ECO:0000259" key="6">
    <source>
        <dbReference type="Pfam" id="PF00586"/>
    </source>
</evidence>
<dbReference type="EMBL" id="JACIJS010000009">
    <property type="protein sequence ID" value="MBB5516814.1"/>
    <property type="molecule type" value="Genomic_DNA"/>
</dbReference>
<dbReference type="CDD" id="cd02195">
    <property type="entry name" value="SelD"/>
    <property type="match status" value="1"/>
</dbReference>
<dbReference type="EC" id="2.7.9.3" evidence="9"/>
<dbReference type="Gene3D" id="3.30.1330.10">
    <property type="entry name" value="PurM-like, N-terminal domain"/>
    <property type="match status" value="1"/>
</dbReference>
<dbReference type="Pfam" id="PF07992">
    <property type="entry name" value="Pyr_redox_2"/>
    <property type="match status" value="1"/>
</dbReference>
<name>A0A840X1Z5_9RHOB</name>
<dbReference type="SUPFAM" id="SSF56042">
    <property type="entry name" value="PurM C-terminal domain-like"/>
    <property type="match status" value="1"/>
</dbReference>
<keyword evidence="3 9" id="KW-0418">Kinase</keyword>
<dbReference type="InterPro" id="IPR036921">
    <property type="entry name" value="PurM-like_N_sf"/>
</dbReference>
<gene>
    <name evidence="9" type="ORF">FHS89_002856</name>
</gene>
<evidence type="ECO:0000256" key="4">
    <source>
        <dbReference type="ARBA" id="ARBA00022840"/>
    </source>
</evidence>
<dbReference type="GO" id="GO:0016260">
    <property type="term" value="P:selenocysteine biosynthetic process"/>
    <property type="evidence" value="ECO:0007669"/>
    <property type="project" value="TreeGrafter"/>
</dbReference>
<dbReference type="InterPro" id="IPR016188">
    <property type="entry name" value="PurM-like_N"/>
</dbReference>
<keyword evidence="5" id="KW-0711">Selenium</keyword>
<evidence type="ECO:0000313" key="9">
    <source>
        <dbReference type="EMBL" id="MBB5516814.1"/>
    </source>
</evidence>
<organism evidence="9 10">
    <name type="scientific">Rubricella aquisinus</name>
    <dbReference type="NCBI Taxonomy" id="2028108"/>
    <lineage>
        <taxon>Bacteria</taxon>
        <taxon>Pseudomonadati</taxon>
        <taxon>Pseudomonadota</taxon>
        <taxon>Alphaproteobacteria</taxon>
        <taxon>Rhodobacterales</taxon>
        <taxon>Paracoccaceae</taxon>
        <taxon>Rubricella</taxon>
    </lineage>
</organism>
<dbReference type="PANTHER" id="PTHR10256">
    <property type="entry name" value="SELENIDE, WATER DIKINASE"/>
    <property type="match status" value="1"/>
</dbReference>
<dbReference type="Pfam" id="PF00586">
    <property type="entry name" value="AIRS"/>
    <property type="match status" value="1"/>
</dbReference>
<dbReference type="GO" id="GO:0005524">
    <property type="term" value="F:ATP binding"/>
    <property type="evidence" value="ECO:0007669"/>
    <property type="project" value="UniProtKB-KW"/>
</dbReference>
<dbReference type="PANTHER" id="PTHR10256:SF0">
    <property type="entry name" value="INACTIVE SELENIDE, WATER DIKINASE-LIKE PROTEIN-RELATED"/>
    <property type="match status" value="1"/>
</dbReference>
<feature type="domain" description="FAD/NAD(P)-binding" evidence="8">
    <location>
        <begin position="10"/>
        <end position="307"/>
    </location>
</feature>
<proteinExistence type="predicted"/>
<evidence type="ECO:0000256" key="3">
    <source>
        <dbReference type="ARBA" id="ARBA00022777"/>
    </source>
</evidence>
<dbReference type="InterPro" id="IPR004536">
    <property type="entry name" value="SPS/SelD"/>
</dbReference>
<dbReference type="NCBIfam" id="TIGR03169">
    <property type="entry name" value="Nterm_to_SelD"/>
    <property type="match status" value="1"/>
</dbReference>
<evidence type="ECO:0000256" key="2">
    <source>
        <dbReference type="ARBA" id="ARBA00022741"/>
    </source>
</evidence>
<accession>A0A840X1Z5</accession>
<dbReference type="Proteomes" id="UP000553766">
    <property type="component" value="Unassembled WGS sequence"/>
</dbReference>
<dbReference type="SUPFAM" id="SSF55326">
    <property type="entry name" value="PurM N-terminal domain-like"/>
    <property type="match status" value="1"/>
</dbReference>
<dbReference type="InterPro" id="IPR010918">
    <property type="entry name" value="PurM-like_C_dom"/>
</dbReference>
<sequence>MHLPLPLTRDVVLIGGGHTHALVLRKWGMAPLPGARLTLINPAPTAPYTGMLPGHVAGHYPREALDIDMVTLARHAGARLILGAVSAIDRSTRRITVPGRAPIRYDIASIDIGITSAMPELPGFAEHAVPAKPLGPFAGAWEAFLDAARARTLPANVAVIGGGVGGVELSLAMAERMRRAGLSEYRITVLEAGPVALNGIGEGARRALLAHMARLGVTLRTDAHPAQIHADHIVLADGDTLPAGFVTGAAGARPHGWLADTDLDLEDGFIRVDECLRSSDPAIYAVGDCAHLSHAPRPKAGVFAVREAPKLAHNLRADLTGGQRKPFHPQRDYLKLISTGGKGAVADKFGLTFDGAYLWRLKDRIDRKFMDQFTHLPRMQPPALPREVAHGLRDLLGDTPLCGGCGAKVAQADLKTALATLPTHTHPDVLQGAGDDAAVLRHGAGAQVITTDHIRAFVEDPWTFAKIATVHALGDVWAMGAAPQAVLVSATLPRMTGPMQADMLAELLTATQQVVEDAGASIVGGHSSVGAEFSLGVTVTGLLEGQATRQSGARPGDVLILTKPIGSGTLLAAEMRGQARGRDVVDAYASMMRPLARDAACLAPVAHAMTDVTGFGLAGHLMTMLEQSGAAATLALDAVPVLPGAADCAAAGIRSSLFPANEMVRHRMTLPDHPAVPLLFDPQTAGGLLAAVPADHAEAVLSELASQEVPAARIGEVTEGTPWIEVI</sequence>
<keyword evidence="2" id="KW-0547">Nucleotide-binding</keyword>
<dbReference type="InterPro" id="IPR023753">
    <property type="entry name" value="FAD/NAD-binding_dom"/>
</dbReference>
<feature type="domain" description="PurM-like C-terminal" evidence="7">
    <location>
        <begin position="554"/>
        <end position="720"/>
    </location>
</feature>
<reference evidence="9 10" key="1">
    <citation type="submission" date="2020-08" db="EMBL/GenBank/DDBJ databases">
        <title>Genomic Encyclopedia of Type Strains, Phase IV (KMG-IV): sequencing the most valuable type-strain genomes for metagenomic binning, comparative biology and taxonomic classification.</title>
        <authorList>
            <person name="Goeker M."/>
        </authorList>
    </citation>
    <scope>NUCLEOTIDE SEQUENCE [LARGE SCALE GENOMIC DNA]</scope>
    <source>
        <strain evidence="9 10">DSM 103377</strain>
    </source>
</reference>
<dbReference type="Gene3D" id="3.50.50.100">
    <property type="match status" value="1"/>
</dbReference>
<keyword evidence="10" id="KW-1185">Reference proteome</keyword>
<dbReference type="GO" id="GO:0004756">
    <property type="term" value="F:selenide, water dikinase activity"/>
    <property type="evidence" value="ECO:0007669"/>
    <property type="project" value="UniProtKB-EC"/>
</dbReference>
<evidence type="ECO:0000259" key="8">
    <source>
        <dbReference type="Pfam" id="PF07992"/>
    </source>
</evidence>
<dbReference type="NCBIfam" id="TIGR00476">
    <property type="entry name" value="selD"/>
    <property type="match status" value="1"/>
</dbReference>
<evidence type="ECO:0000313" key="10">
    <source>
        <dbReference type="Proteomes" id="UP000553766"/>
    </source>
</evidence>